<sequence length="183" mass="20304">MQELFKKPTALAISIGAIAVRLLPHPGNMTPVGATAIFGGAKLTRPWNYLAPLLVLFVTDLFLGFHALMPYVYGSFIISVWLSERFLKNSVSAKKLLILAGSNALIFFLVTNAGVWLEGRLYPPTPDGLLDSYVMGLPFLRNMLIGDLGYTFGIFGIYAWSQRTHFVQGFDKRLTSWLLESSN</sequence>
<comment type="caution">
    <text evidence="2">The sequence shown here is derived from an EMBL/GenBank/DDBJ whole genome shotgun (WGS) entry which is preliminary data.</text>
</comment>
<feature type="transmembrane region" description="Helical" evidence="1">
    <location>
        <begin position="53"/>
        <end position="84"/>
    </location>
</feature>
<keyword evidence="1" id="KW-1133">Transmembrane helix</keyword>
<reference evidence="2 3" key="1">
    <citation type="journal article" date="2015" name="Nature">
        <title>rRNA introns, odd ribosomes, and small enigmatic genomes across a large radiation of phyla.</title>
        <authorList>
            <person name="Brown C.T."/>
            <person name="Hug L.A."/>
            <person name="Thomas B.C."/>
            <person name="Sharon I."/>
            <person name="Castelle C.J."/>
            <person name="Singh A."/>
            <person name="Wilkins M.J."/>
            <person name="Williams K.H."/>
            <person name="Banfield J.F."/>
        </authorList>
    </citation>
    <scope>NUCLEOTIDE SEQUENCE [LARGE SCALE GENOMIC DNA]</scope>
</reference>
<protein>
    <submittedName>
        <fullName evidence="2">Uncharacterized protein</fullName>
    </submittedName>
</protein>
<organism evidence="2 3">
    <name type="scientific">Berkelbacteria bacterium GW2011_GWA2_46_7</name>
    <dbReference type="NCBI Taxonomy" id="1618335"/>
    <lineage>
        <taxon>Bacteria</taxon>
        <taxon>Candidatus Berkelbacteria</taxon>
    </lineage>
</organism>
<proteinExistence type="predicted"/>
<dbReference type="AlphaFoldDB" id="A0A0G1QDE9"/>
<feature type="transmembrane region" description="Helical" evidence="1">
    <location>
        <begin position="137"/>
        <end position="160"/>
    </location>
</feature>
<feature type="transmembrane region" description="Helical" evidence="1">
    <location>
        <begin position="96"/>
        <end position="117"/>
    </location>
</feature>
<evidence type="ECO:0000256" key="1">
    <source>
        <dbReference type="SAM" id="Phobius"/>
    </source>
</evidence>
<dbReference type="EMBL" id="LCMV01000038">
    <property type="protein sequence ID" value="KKU43056.1"/>
    <property type="molecule type" value="Genomic_DNA"/>
</dbReference>
<gene>
    <name evidence="2" type="ORF">UX60_C0038G0003</name>
</gene>
<dbReference type="Pfam" id="PF20221">
    <property type="entry name" value="DUF6580"/>
    <property type="match status" value="1"/>
</dbReference>
<accession>A0A0G1QDE9</accession>
<keyword evidence="1" id="KW-0472">Membrane</keyword>
<evidence type="ECO:0000313" key="3">
    <source>
        <dbReference type="Proteomes" id="UP000034487"/>
    </source>
</evidence>
<keyword evidence="1" id="KW-0812">Transmembrane</keyword>
<name>A0A0G1QDE9_9BACT</name>
<evidence type="ECO:0000313" key="2">
    <source>
        <dbReference type="EMBL" id="KKU43056.1"/>
    </source>
</evidence>
<dbReference type="Proteomes" id="UP000034487">
    <property type="component" value="Unassembled WGS sequence"/>
</dbReference>
<dbReference type="InterPro" id="IPR046487">
    <property type="entry name" value="DUF6580"/>
</dbReference>